<gene>
    <name evidence="1" type="ORF">D5086_016005</name>
</gene>
<name>A0ACC4BUU9_POPAL</name>
<sequence>MRRKDKSSSTVLVQELNEENPKEITVNKTANLEEPNSRKEITVDLKPTAEFREIDIVSSLLRPDLVTFSNRHREFCDFSESSSCACAKKSG</sequence>
<comment type="caution">
    <text evidence="1">The sequence shown here is derived from an EMBL/GenBank/DDBJ whole genome shotgun (WGS) entry which is preliminary data.</text>
</comment>
<reference evidence="1 2" key="1">
    <citation type="journal article" date="2024" name="Plant Biotechnol. J.">
        <title>Genome and CRISPR/Cas9 system of a widespread forest tree (Populus alba) in the world.</title>
        <authorList>
            <person name="Liu Y.J."/>
            <person name="Jiang P.F."/>
            <person name="Han X.M."/>
            <person name="Li X.Y."/>
            <person name="Wang H.M."/>
            <person name="Wang Y.J."/>
            <person name="Wang X.X."/>
            <person name="Zeng Q.Y."/>
        </authorList>
    </citation>
    <scope>NUCLEOTIDE SEQUENCE [LARGE SCALE GENOMIC DNA]</scope>
    <source>
        <strain evidence="2">cv. PAL-ZL1</strain>
    </source>
</reference>
<evidence type="ECO:0000313" key="2">
    <source>
        <dbReference type="Proteomes" id="UP000309997"/>
    </source>
</evidence>
<keyword evidence="2" id="KW-1185">Reference proteome</keyword>
<proteinExistence type="predicted"/>
<protein>
    <submittedName>
        <fullName evidence="1">Uncharacterized protein</fullName>
    </submittedName>
</protein>
<dbReference type="EMBL" id="RCHU02000008">
    <property type="protein sequence ID" value="KAL3581673.1"/>
    <property type="molecule type" value="Genomic_DNA"/>
</dbReference>
<evidence type="ECO:0000313" key="1">
    <source>
        <dbReference type="EMBL" id="KAL3581673.1"/>
    </source>
</evidence>
<organism evidence="1 2">
    <name type="scientific">Populus alba</name>
    <name type="common">White poplar</name>
    <dbReference type="NCBI Taxonomy" id="43335"/>
    <lineage>
        <taxon>Eukaryota</taxon>
        <taxon>Viridiplantae</taxon>
        <taxon>Streptophyta</taxon>
        <taxon>Embryophyta</taxon>
        <taxon>Tracheophyta</taxon>
        <taxon>Spermatophyta</taxon>
        <taxon>Magnoliopsida</taxon>
        <taxon>eudicotyledons</taxon>
        <taxon>Gunneridae</taxon>
        <taxon>Pentapetalae</taxon>
        <taxon>rosids</taxon>
        <taxon>fabids</taxon>
        <taxon>Malpighiales</taxon>
        <taxon>Salicaceae</taxon>
        <taxon>Saliceae</taxon>
        <taxon>Populus</taxon>
    </lineage>
</organism>
<dbReference type="Proteomes" id="UP000309997">
    <property type="component" value="Unassembled WGS sequence"/>
</dbReference>
<accession>A0ACC4BUU9</accession>